<dbReference type="InterPro" id="IPR048413">
    <property type="entry name" value="Htt_C-HEAT_rpt"/>
</dbReference>
<name>A0A2P2I646_9CRUS</name>
<proteinExistence type="evidence at transcript level"/>
<evidence type="ECO:0000256" key="1">
    <source>
        <dbReference type="SAM" id="MobiDB-lite"/>
    </source>
</evidence>
<protein>
    <submittedName>
        <fullName evidence="2">Huntingtin-like</fullName>
    </submittedName>
</protein>
<dbReference type="InterPro" id="IPR048412">
    <property type="entry name" value="Htt_bridge"/>
</dbReference>
<reference evidence="2" key="1">
    <citation type="journal article" date="2018" name="Biosci. Biotechnol. Biochem.">
        <title>Polysaccharide hydrolase of the hadal zone amphipods Hirondellea gigas.</title>
        <authorList>
            <person name="Kobayashi H."/>
            <person name="Nagahama T."/>
            <person name="Arai W."/>
            <person name="Sasagawa Y."/>
            <person name="Umeda M."/>
            <person name="Hayashi T."/>
            <person name="Nikaido I."/>
            <person name="Watanabe H."/>
            <person name="Oguri K."/>
            <person name="Kitazato H."/>
            <person name="Fujioka K."/>
            <person name="Kido Y."/>
            <person name="Takami H."/>
        </authorList>
    </citation>
    <scope>NUCLEOTIDE SEQUENCE</scope>
    <source>
        <tissue evidence="2">Whole body</tissue>
    </source>
</reference>
<accession>A0A2P2I646</accession>
<dbReference type="PANTHER" id="PTHR10170:SF10">
    <property type="entry name" value="HUNTINGTIN"/>
    <property type="match status" value="1"/>
</dbReference>
<sequence length="1369" mass="148970">MEISECLVSVRAEYPSLCLLCARLHTMLDLPALHLWPHLLRSVQRKTPVTTPNTNNGVLASPAHLGPSSCLSLQYLRQSSVLLFAQYVTEHLCEEEWLAWVLVQHTGDVVQLQQQRAVQRLLHAVHASTAASALLLHALNTRACTQLQKSEYGEALLATVSNVHASQSGTLVRFLLLEMFTQPHFLHVTAAVALVLRHRLQLLLSPPAAQTLQQLTQQQLQPYTRGGQHYAAVRRRCSEVSGLLEQLQQRVGRGGDVAVAPPLEPVLISTPTLDLAWYLRLVTSRCSRDGGGSAEECCQLLLHLDQTDLLTVMKSELFNLQLLQHTLHYGLQATLRNAGSIGRTESPANNSSRNSSPNSNRSNSSNTSSVSSGSTTSSTSGGEHPLYSTSKLLLLHHISNMVATLPKPHYDYRPAGGNKYSERMNQVLSDGCVGGQLEQLAQACSLYFNTLPRLPWRAHVQTAHAHTLLRFALLAAEFLQYSVERGTGSIWLVSVCLGCVDAALASLTLSQRLATPDYTAYVCSMIAALHLTVSYVTAPAPLPQLVEALAEGTSNGGSVGVAADRLMQLVLWLEQNGHESLPPHVAAPIRGLVMALGRCPCVNAMARCPPELWTAGWNPSLSSPSQLPPLPAHLLLEPDILKQFIFRVQLFGWLNRQQFEETWMALLTVLNTDSPHDSSSAQEQPYRDQSVCVCVRGLSGLLRQSLLLPTPGNPHTALRRTVAPPTASKQGPLKSVVQGLRDRASLAQHLTGAAPSTTLVTPLSLQHLPVHTIAAALICNNQQDEYDGSSSPYERAEHSSQLAAMGIDLNSCTHFLHDLFAAWLTPGRLMCSSVMCEVAKCLCVMVDILTSEEQQVWVAEACVTLHSTHPTEDHTTHQYLILAAAKALAVCRAAQLSVGLATSEGVLHMVDSGLKSANVGVRSCSLHAVLFLLQQPPHLNVAIVATPPSAAAAATNTTAFTPDKSSPLRLLQGTQLSRTALSALTSHIKPPAATPDTTAQDTQDPFLASVLQITVPYVLKACDTRVSEGEAHSTAAWEVCLYLVEYYSSVTDASLPSTALQLALTAAASSNTTPTLLLQVLGGVERMLRVQLPELQSSATGEVVLKLVMDLVQHGPPAVALPALPLLLTLLYTANRRGQSSSSDTDPELLLQLMEKLGIVFERIKTGYSYEAWLLAGLLSTCLLDLLPANQVLNKVIMEYISSQQPYPHLLAATLFQVFEGCIEESGEGLVQEWVLMSLGNFTRREPVSLAVWCITCFLVAASRNPHLRAAYASVLTWPAQLSQHQQYSTPRLSHDQQQQQYISTRVTHEQQLQPQQLELFCLAATQFAAALPSESHRDKFREVFADVATPGSPFFHMLSFLDTSKRLT</sequence>
<dbReference type="Pfam" id="PF20927">
    <property type="entry name" value="Htt_C-HEAT"/>
    <property type="match status" value="3"/>
</dbReference>
<feature type="compositionally biased region" description="Low complexity" evidence="1">
    <location>
        <begin position="346"/>
        <end position="381"/>
    </location>
</feature>
<dbReference type="PANTHER" id="PTHR10170">
    <property type="entry name" value="HUNTINGTON DISEASE PROTEIN"/>
    <property type="match status" value="1"/>
</dbReference>
<feature type="region of interest" description="Disordered" evidence="1">
    <location>
        <begin position="340"/>
        <end position="383"/>
    </location>
</feature>
<evidence type="ECO:0000313" key="2">
    <source>
        <dbReference type="EMBL" id="LAB69494.1"/>
    </source>
</evidence>
<dbReference type="GO" id="GO:0005737">
    <property type="term" value="C:cytoplasm"/>
    <property type="evidence" value="ECO:0007669"/>
    <property type="project" value="TreeGrafter"/>
</dbReference>
<dbReference type="InterPro" id="IPR028426">
    <property type="entry name" value="Huntingtin_fam"/>
</dbReference>
<dbReference type="EMBL" id="IACF01003889">
    <property type="protein sequence ID" value="LAB69494.1"/>
    <property type="molecule type" value="mRNA"/>
</dbReference>
<dbReference type="Pfam" id="PF20925">
    <property type="entry name" value="Htt_bridge"/>
    <property type="match status" value="1"/>
</dbReference>
<organism evidence="2">
    <name type="scientific">Hirondellea gigas</name>
    <dbReference type="NCBI Taxonomy" id="1518452"/>
    <lineage>
        <taxon>Eukaryota</taxon>
        <taxon>Metazoa</taxon>
        <taxon>Ecdysozoa</taxon>
        <taxon>Arthropoda</taxon>
        <taxon>Crustacea</taxon>
        <taxon>Multicrustacea</taxon>
        <taxon>Malacostraca</taxon>
        <taxon>Eumalacostraca</taxon>
        <taxon>Peracarida</taxon>
        <taxon>Amphipoda</taxon>
        <taxon>Amphilochidea</taxon>
        <taxon>Lysianassida</taxon>
        <taxon>Lysianassidira</taxon>
        <taxon>Lysianassoidea</taxon>
        <taxon>Lysianassidae</taxon>
        <taxon>Hirondellea</taxon>
    </lineage>
</organism>